<organism evidence="2 3">
    <name type="scientific">Amycolatopsis alkalitolerans</name>
    <dbReference type="NCBI Taxonomy" id="2547244"/>
    <lineage>
        <taxon>Bacteria</taxon>
        <taxon>Bacillati</taxon>
        <taxon>Actinomycetota</taxon>
        <taxon>Actinomycetes</taxon>
        <taxon>Pseudonocardiales</taxon>
        <taxon>Pseudonocardiaceae</taxon>
        <taxon>Amycolatopsis</taxon>
    </lineage>
</organism>
<accession>A0A5C4M7I1</accession>
<comment type="caution">
    <text evidence="2">The sequence shown here is derived from an EMBL/GenBank/DDBJ whole genome shotgun (WGS) entry which is preliminary data.</text>
</comment>
<evidence type="ECO:0000313" key="3">
    <source>
        <dbReference type="Proteomes" id="UP000305546"/>
    </source>
</evidence>
<sequence length="71" mass="7777">MFGVSRASSIGGCSQNRLDPPGSVRWRRQLTDAPKAPAEDLSLDVRRNLRGRDVQANLAEPDETVGVCRAR</sequence>
<name>A0A5C4M7I1_9PSEU</name>
<dbReference type="AlphaFoldDB" id="A0A5C4M7I1"/>
<gene>
    <name evidence="2" type="ORF">FG385_02130</name>
</gene>
<evidence type="ECO:0000256" key="1">
    <source>
        <dbReference type="SAM" id="MobiDB-lite"/>
    </source>
</evidence>
<proteinExistence type="predicted"/>
<protein>
    <submittedName>
        <fullName evidence="2">Uncharacterized protein</fullName>
    </submittedName>
</protein>
<feature type="compositionally biased region" description="Polar residues" evidence="1">
    <location>
        <begin position="1"/>
        <end position="17"/>
    </location>
</feature>
<feature type="region of interest" description="Disordered" evidence="1">
    <location>
        <begin position="1"/>
        <end position="41"/>
    </location>
</feature>
<dbReference type="Proteomes" id="UP000305546">
    <property type="component" value="Unassembled WGS sequence"/>
</dbReference>
<evidence type="ECO:0000313" key="2">
    <source>
        <dbReference type="EMBL" id="TNC28935.1"/>
    </source>
</evidence>
<dbReference type="RefSeq" id="WP_139094880.1">
    <property type="nucleotide sequence ID" value="NZ_VDFW01000002.1"/>
</dbReference>
<keyword evidence="3" id="KW-1185">Reference proteome</keyword>
<dbReference type="EMBL" id="VDFW01000002">
    <property type="protein sequence ID" value="TNC28935.1"/>
    <property type="molecule type" value="Genomic_DNA"/>
</dbReference>
<reference evidence="2 3" key="1">
    <citation type="submission" date="2019-06" db="EMBL/GenBank/DDBJ databases">
        <title>Amycolatopsis alkalitolerans sp. nov., isolated from Gastrodia elata Blume.</title>
        <authorList>
            <person name="Narsing Rao M.P."/>
            <person name="Li W.J."/>
        </authorList>
    </citation>
    <scope>NUCLEOTIDE SEQUENCE [LARGE SCALE GENOMIC DNA]</scope>
    <source>
        <strain evidence="2 3">SYSUP0005</strain>
    </source>
</reference>